<feature type="compositionally biased region" description="Pro residues" evidence="2">
    <location>
        <begin position="53"/>
        <end position="73"/>
    </location>
</feature>
<comment type="similarity">
    <text evidence="1">Belongs to the Cyclase 1 superfamily.</text>
</comment>
<evidence type="ECO:0000256" key="1">
    <source>
        <dbReference type="ARBA" id="ARBA00007865"/>
    </source>
</evidence>
<evidence type="ECO:0000256" key="3">
    <source>
        <dbReference type="SAM" id="Phobius"/>
    </source>
</evidence>
<dbReference type="Gene3D" id="3.50.30.50">
    <property type="entry name" value="Putative cyclase"/>
    <property type="match status" value="1"/>
</dbReference>
<sequence>MTTMRSSVEEEGVEEQSQGFNPTLLGLLAIGVIFIVGIILLFSVLFSQDCPPCSSPSPSPSPVPFPTSSPSPFPTFTLLPSPTPTSPPPVPTPFSTPTPTPLPSPPPSPSPEPEVVDNFFVRRFGAEDEDGAVNYITNDVVLSSLQYVKQGKVYHLSETTAPETPALSPRTYKAYLQVMGNGQGQTLNENDRWNEDVAFHSIGVGTHLDSFAHWTRDWKTYNAVPQADIMNLETGTPKKMGSGNLKPMVTRGVLLDFVKLMCAGEVGGGDLACVDDHLPPSTPIYKEDIERAITFFGVSPIKEGDVVLFHTGYGNILRSPTPENYIVNPPGLEEGSCEWLGSIGAVALGADTFSFDVVPPVAGQLTFGCHPILLNRYGTHILEYIRTDELAADGVKDFMFVLGVPKLMGLVQANIAPLAIV</sequence>
<dbReference type="PANTHER" id="PTHR34861:SF10">
    <property type="entry name" value="CYCLASE"/>
    <property type="match status" value="1"/>
</dbReference>
<keyword evidence="3" id="KW-1133">Transmembrane helix</keyword>
<reference evidence="4" key="1">
    <citation type="submission" date="2021-01" db="EMBL/GenBank/DDBJ databases">
        <authorList>
            <person name="Corre E."/>
            <person name="Pelletier E."/>
            <person name="Niang G."/>
            <person name="Scheremetjew M."/>
            <person name="Finn R."/>
            <person name="Kale V."/>
            <person name="Holt S."/>
            <person name="Cochrane G."/>
            <person name="Meng A."/>
            <person name="Brown T."/>
            <person name="Cohen L."/>
        </authorList>
    </citation>
    <scope>NUCLEOTIDE SEQUENCE</scope>
    <source>
        <strain evidence="4">SoJaBio B1-5/56/2</strain>
    </source>
</reference>
<dbReference type="Pfam" id="PF04199">
    <property type="entry name" value="Cyclase"/>
    <property type="match status" value="1"/>
</dbReference>
<keyword evidence="3" id="KW-0472">Membrane</keyword>
<feature type="transmembrane region" description="Helical" evidence="3">
    <location>
        <begin position="24"/>
        <end position="46"/>
    </location>
</feature>
<evidence type="ECO:0000256" key="2">
    <source>
        <dbReference type="SAM" id="MobiDB-lite"/>
    </source>
</evidence>
<dbReference type="PANTHER" id="PTHR34861">
    <property type="match status" value="1"/>
</dbReference>
<dbReference type="SUPFAM" id="SSF102198">
    <property type="entry name" value="Putative cyclase"/>
    <property type="match status" value="1"/>
</dbReference>
<dbReference type="GO" id="GO:0004061">
    <property type="term" value="F:arylformamidase activity"/>
    <property type="evidence" value="ECO:0007669"/>
    <property type="project" value="InterPro"/>
</dbReference>
<dbReference type="AlphaFoldDB" id="A0A7S4PB11"/>
<evidence type="ECO:0008006" key="5">
    <source>
        <dbReference type="Google" id="ProtNLM"/>
    </source>
</evidence>
<dbReference type="InterPro" id="IPR037175">
    <property type="entry name" value="KFase_sf"/>
</dbReference>
<feature type="compositionally biased region" description="Pro residues" evidence="2">
    <location>
        <begin position="81"/>
        <end position="112"/>
    </location>
</feature>
<proteinExistence type="inferred from homology"/>
<dbReference type="EMBL" id="HBKR01032509">
    <property type="protein sequence ID" value="CAE2329075.1"/>
    <property type="molecule type" value="Transcribed_RNA"/>
</dbReference>
<feature type="region of interest" description="Disordered" evidence="2">
    <location>
        <begin position="53"/>
        <end position="115"/>
    </location>
</feature>
<keyword evidence="3" id="KW-0812">Transmembrane</keyword>
<evidence type="ECO:0000313" key="4">
    <source>
        <dbReference type="EMBL" id="CAE2329075.1"/>
    </source>
</evidence>
<gene>
    <name evidence="4" type="ORF">NAES01612_LOCUS21349</name>
</gene>
<dbReference type="GO" id="GO:0019441">
    <property type="term" value="P:L-tryptophan catabolic process to kynurenine"/>
    <property type="evidence" value="ECO:0007669"/>
    <property type="project" value="InterPro"/>
</dbReference>
<organism evidence="4">
    <name type="scientific">Paramoeba aestuarina</name>
    <dbReference type="NCBI Taxonomy" id="180227"/>
    <lineage>
        <taxon>Eukaryota</taxon>
        <taxon>Amoebozoa</taxon>
        <taxon>Discosea</taxon>
        <taxon>Flabellinia</taxon>
        <taxon>Dactylopodida</taxon>
        <taxon>Paramoebidae</taxon>
        <taxon>Paramoeba</taxon>
    </lineage>
</organism>
<name>A0A7S4PB11_9EUKA</name>
<accession>A0A7S4PB11</accession>
<dbReference type="InterPro" id="IPR007325">
    <property type="entry name" value="KFase/CYL"/>
</dbReference>
<protein>
    <recommendedName>
        <fullName evidence="5">Cyclase family protein</fullName>
    </recommendedName>
</protein>